<dbReference type="HAMAP" id="MF_01428">
    <property type="entry name" value="Glu_Q_tRNA_synth"/>
    <property type="match status" value="1"/>
</dbReference>
<dbReference type="GO" id="GO:0006400">
    <property type="term" value="P:tRNA modification"/>
    <property type="evidence" value="ECO:0007669"/>
    <property type="project" value="InterPro"/>
</dbReference>
<accession>A0A091AYG6</accession>
<evidence type="ECO:0000256" key="3">
    <source>
        <dbReference type="ARBA" id="ARBA00022741"/>
    </source>
</evidence>
<evidence type="ECO:0000256" key="9">
    <source>
        <dbReference type="SAM" id="MobiDB-lite"/>
    </source>
</evidence>
<feature type="short sequence motif" description="'HIGH' region" evidence="7">
    <location>
        <begin position="14"/>
        <end position="24"/>
    </location>
</feature>
<keyword evidence="4" id="KW-0862">Zinc</keyword>
<dbReference type="InterPro" id="IPR020058">
    <property type="entry name" value="Glu/Gln-tRNA-synth_Ib_cat-dom"/>
</dbReference>
<dbReference type="NCBIfam" id="NF004314">
    <property type="entry name" value="PRK05710.1-3"/>
    <property type="match status" value="1"/>
</dbReference>
<dbReference type="GO" id="GO:0004818">
    <property type="term" value="F:glutamate-tRNA ligase activity"/>
    <property type="evidence" value="ECO:0007669"/>
    <property type="project" value="TreeGrafter"/>
</dbReference>
<proteinExistence type="inferred from homology"/>
<feature type="binding site" evidence="7">
    <location>
        <position position="47"/>
    </location>
    <ligand>
        <name>L-glutamate</name>
        <dbReference type="ChEBI" id="CHEBI:29985"/>
    </ligand>
</feature>
<dbReference type="SUPFAM" id="SSF52374">
    <property type="entry name" value="Nucleotidylyl transferase"/>
    <property type="match status" value="1"/>
</dbReference>
<comment type="caution">
    <text evidence="11">The sequence shown here is derived from an EMBL/GenBank/DDBJ whole genome shotgun (WGS) entry which is preliminary data.</text>
</comment>
<dbReference type="Pfam" id="PF00749">
    <property type="entry name" value="tRNA-synt_1c"/>
    <property type="match status" value="2"/>
</dbReference>
<reference evidence="11 12" key="1">
    <citation type="submission" date="2013-09" db="EMBL/GenBank/DDBJ databases">
        <title>Genome sequencing of Arenimonas metalli.</title>
        <authorList>
            <person name="Chen F."/>
            <person name="Wang G."/>
        </authorList>
    </citation>
    <scope>NUCLEOTIDE SEQUENCE [LARGE SCALE GENOMIC DNA]</scope>
    <source>
        <strain evidence="11 12">CF5-1</strain>
    </source>
</reference>
<feature type="binding site" evidence="7">
    <location>
        <position position="191"/>
    </location>
    <ligand>
        <name>L-glutamate</name>
        <dbReference type="ChEBI" id="CHEBI:29985"/>
    </ligand>
</feature>
<dbReference type="PRINTS" id="PR00987">
    <property type="entry name" value="TRNASYNTHGLU"/>
</dbReference>
<dbReference type="PANTHER" id="PTHR43311">
    <property type="entry name" value="GLUTAMATE--TRNA LIGASE"/>
    <property type="match status" value="1"/>
</dbReference>
<feature type="binding site" evidence="7">
    <location>
        <position position="173"/>
    </location>
    <ligand>
        <name>L-glutamate</name>
        <dbReference type="ChEBI" id="CHEBI:29985"/>
    </ligand>
</feature>
<dbReference type="InterPro" id="IPR014729">
    <property type="entry name" value="Rossmann-like_a/b/a_fold"/>
</dbReference>
<feature type="binding site" evidence="7">
    <location>
        <position position="232"/>
    </location>
    <ligand>
        <name>ATP</name>
        <dbReference type="ChEBI" id="CHEBI:30616"/>
    </ligand>
</feature>
<keyword evidence="6 7" id="KW-0030">Aminoacyl-tRNA synthetase</keyword>
<dbReference type="EMBL" id="AVCK01000030">
    <property type="protein sequence ID" value="KFN45363.1"/>
    <property type="molecule type" value="Genomic_DNA"/>
</dbReference>
<dbReference type="GO" id="GO:0005524">
    <property type="term" value="F:ATP binding"/>
    <property type="evidence" value="ECO:0007669"/>
    <property type="project" value="UniProtKB-KW"/>
</dbReference>
<dbReference type="NCBIfam" id="TIGR03838">
    <property type="entry name" value="queuosine_YadB"/>
    <property type="match status" value="1"/>
</dbReference>
<dbReference type="GO" id="GO:0006424">
    <property type="term" value="P:glutamyl-tRNA aminoacylation"/>
    <property type="evidence" value="ECO:0007669"/>
    <property type="project" value="InterPro"/>
</dbReference>
<dbReference type="Gene3D" id="3.40.50.620">
    <property type="entry name" value="HUPs"/>
    <property type="match status" value="1"/>
</dbReference>
<keyword evidence="12" id="KW-1185">Reference proteome</keyword>
<keyword evidence="8" id="KW-0648">Protein biosynthesis</keyword>
<dbReference type="EC" id="6.1.1.-" evidence="7"/>
<protein>
    <recommendedName>
        <fullName evidence="7">Glutamyl-Q tRNA(Asp) synthetase</fullName>
        <shortName evidence="7">Glu-Q-RSs</shortName>
        <ecNumber evidence="7">6.1.1.-</ecNumber>
    </recommendedName>
</protein>
<dbReference type="eggNOG" id="COG0008">
    <property type="taxonomic scope" value="Bacteria"/>
</dbReference>
<evidence type="ECO:0000256" key="4">
    <source>
        <dbReference type="ARBA" id="ARBA00022833"/>
    </source>
</evidence>
<evidence type="ECO:0000256" key="8">
    <source>
        <dbReference type="RuleBase" id="RU363037"/>
    </source>
</evidence>
<dbReference type="InterPro" id="IPR022380">
    <property type="entry name" value="Glu-Q_tRNA(Asp)_Synthase"/>
</dbReference>
<feature type="domain" description="Glutamyl/glutaminyl-tRNA synthetase class Ib catalytic" evidence="10">
    <location>
        <begin position="9"/>
        <end position="112"/>
    </location>
</feature>
<evidence type="ECO:0000256" key="6">
    <source>
        <dbReference type="ARBA" id="ARBA00023146"/>
    </source>
</evidence>
<evidence type="ECO:0000256" key="2">
    <source>
        <dbReference type="ARBA" id="ARBA00022723"/>
    </source>
</evidence>
<keyword evidence="3 7" id="KW-0547">Nucleotide-binding</keyword>
<comment type="function">
    <text evidence="7">Catalyzes the tRNA-independent activation of glutamate in presence of ATP and the subsequent transfer of glutamate onto a tRNA(Asp). Glutamate is transferred on the 2-amino-5-(4,5-dihydroxy-2-cyclopenten-1-yl) moiety of the queuosine in the wobble position of the QUC anticodon.</text>
</comment>
<dbReference type="InterPro" id="IPR049940">
    <property type="entry name" value="GluQ/Sye"/>
</dbReference>
<organism evidence="11 12">
    <name type="scientific">Arenimonas metalli CF5-1</name>
    <dbReference type="NCBI Taxonomy" id="1384056"/>
    <lineage>
        <taxon>Bacteria</taxon>
        <taxon>Pseudomonadati</taxon>
        <taxon>Pseudomonadota</taxon>
        <taxon>Gammaproteobacteria</taxon>
        <taxon>Lysobacterales</taxon>
        <taxon>Lysobacteraceae</taxon>
        <taxon>Arenimonas</taxon>
    </lineage>
</organism>
<keyword evidence="1 7" id="KW-0436">Ligase</keyword>
<evidence type="ECO:0000313" key="11">
    <source>
        <dbReference type="EMBL" id="KFN45363.1"/>
    </source>
</evidence>
<comment type="similarity">
    <text evidence="7">Belongs to the class-I aminoacyl-tRNA synthetase family. GluQ subfamily.</text>
</comment>
<dbReference type="GO" id="GO:0008270">
    <property type="term" value="F:zinc ion binding"/>
    <property type="evidence" value="ECO:0007669"/>
    <property type="project" value="InterPro"/>
</dbReference>
<dbReference type="InterPro" id="IPR000924">
    <property type="entry name" value="Glu/Gln-tRNA-synth"/>
</dbReference>
<sequence length="299" mass="31979">MLTMPTPYRGRFAPSPTGPLHFGSLVAALGSWMMARRAGGEWIVRMEDIDAPREVPGAADRQLNTLAAFGMPPDGPVVRQRQRGHLYQAALDRLLAAGEAFACRCSRSELEAVGGIHRRCVGAGDPARTPAIRLRVPALTLGFEDELQGPYRQALDTAVGDFVLKRADGLWAYQLAVVVDDADQGITHVVRGADLLDSTPRQILLQQRLGLPTPHYAHLPLVLDATGRKLGKSLQALPVDDADPWPALAAAWRFLGQPAAALDVGGAPEPALRRAADRFDPGRIPASSGHPVSDPAALT</sequence>
<evidence type="ECO:0000313" key="12">
    <source>
        <dbReference type="Proteomes" id="UP000029393"/>
    </source>
</evidence>
<dbReference type="Gene3D" id="3.90.800.10">
    <property type="entry name" value="Glutamyl-tRNA Synthetase, Domain 3"/>
    <property type="match status" value="1"/>
</dbReference>
<dbReference type="STRING" id="1384056.N787_13145"/>
<keyword evidence="2" id="KW-0479">Metal-binding</keyword>
<evidence type="ECO:0000259" key="10">
    <source>
        <dbReference type="Pfam" id="PF00749"/>
    </source>
</evidence>
<comment type="caution">
    <text evidence="7">Lacks conserved residue(s) required for the propagation of feature annotation.</text>
</comment>
<evidence type="ECO:0000256" key="1">
    <source>
        <dbReference type="ARBA" id="ARBA00022598"/>
    </source>
</evidence>
<feature type="binding site" evidence="7">
    <location>
        <begin position="11"/>
        <end position="15"/>
    </location>
    <ligand>
        <name>L-glutamate</name>
        <dbReference type="ChEBI" id="CHEBI:29985"/>
    </ligand>
</feature>
<dbReference type="GO" id="GO:0005829">
    <property type="term" value="C:cytosol"/>
    <property type="evidence" value="ECO:0007669"/>
    <property type="project" value="TreeGrafter"/>
</dbReference>
<dbReference type="Proteomes" id="UP000029393">
    <property type="component" value="Unassembled WGS sequence"/>
</dbReference>
<evidence type="ECO:0000256" key="5">
    <source>
        <dbReference type="ARBA" id="ARBA00022840"/>
    </source>
</evidence>
<gene>
    <name evidence="7" type="primary">gluQ</name>
    <name evidence="11" type="ORF">N787_13145</name>
</gene>
<keyword evidence="5 7" id="KW-0067">ATP-binding</keyword>
<dbReference type="PANTHER" id="PTHR43311:SF1">
    <property type="entry name" value="GLUTAMYL-Q TRNA(ASP) SYNTHETASE"/>
    <property type="match status" value="1"/>
</dbReference>
<feature type="domain" description="Glutamyl/glutaminyl-tRNA synthetase class Ib catalytic" evidence="10">
    <location>
        <begin position="130"/>
        <end position="233"/>
    </location>
</feature>
<dbReference type="AlphaFoldDB" id="A0A091AYG6"/>
<evidence type="ECO:0000256" key="7">
    <source>
        <dbReference type="HAMAP-Rule" id="MF_01428"/>
    </source>
</evidence>
<dbReference type="PATRIC" id="fig|1384056.3.peg.1952"/>
<feature type="short sequence motif" description="'KMSKS' region" evidence="7">
    <location>
        <begin position="229"/>
        <end position="233"/>
    </location>
</feature>
<name>A0A091AYG6_9GAMM</name>
<feature type="region of interest" description="Disordered" evidence="9">
    <location>
        <begin position="277"/>
        <end position="299"/>
    </location>
</feature>